<reference evidence="1" key="2">
    <citation type="journal article" date="2015" name="Fish Shellfish Immunol.">
        <title>Early steps in the European eel (Anguilla anguilla)-Vibrio vulnificus interaction in the gills: Role of the RtxA13 toxin.</title>
        <authorList>
            <person name="Callol A."/>
            <person name="Pajuelo D."/>
            <person name="Ebbesson L."/>
            <person name="Teles M."/>
            <person name="MacKenzie S."/>
            <person name="Amaro C."/>
        </authorList>
    </citation>
    <scope>NUCLEOTIDE SEQUENCE</scope>
</reference>
<name>A0A0E9TU27_ANGAN</name>
<sequence length="50" mass="5701">MFLFAQVTTRLLVLHSHTVLAEECLSLEVFGYKKSVHFSSLFTMILILSV</sequence>
<proteinExistence type="predicted"/>
<evidence type="ECO:0000313" key="1">
    <source>
        <dbReference type="EMBL" id="JAH56400.1"/>
    </source>
</evidence>
<reference evidence="1" key="1">
    <citation type="submission" date="2014-11" db="EMBL/GenBank/DDBJ databases">
        <authorList>
            <person name="Amaro Gonzalez C."/>
        </authorList>
    </citation>
    <scope>NUCLEOTIDE SEQUENCE</scope>
</reference>
<protein>
    <submittedName>
        <fullName evidence="1">Uncharacterized protein</fullName>
    </submittedName>
</protein>
<dbReference type="AlphaFoldDB" id="A0A0E9TU27"/>
<dbReference type="EMBL" id="GBXM01052177">
    <property type="protein sequence ID" value="JAH56400.1"/>
    <property type="molecule type" value="Transcribed_RNA"/>
</dbReference>
<organism evidence="1">
    <name type="scientific">Anguilla anguilla</name>
    <name type="common">European freshwater eel</name>
    <name type="synonym">Muraena anguilla</name>
    <dbReference type="NCBI Taxonomy" id="7936"/>
    <lineage>
        <taxon>Eukaryota</taxon>
        <taxon>Metazoa</taxon>
        <taxon>Chordata</taxon>
        <taxon>Craniata</taxon>
        <taxon>Vertebrata</taxon>
        <taxon>Euteleostomi</taxon>
        <taxon>Actinopterygii</taxon>
        <taxon>Neopterygii</taxon>
        <taxon>Teleostei</taxon>
        <taxon>Anguilliformes</taxon>
        <taxon>Anguillidae</taxon>
        <taxon>Anguilla</taxon>
    </lineage>
</organism>
<accession>A0A0E9TU27</accession>